<name>A0A3S9MZJ3_9FLAO</name>
<keyword evidence="3" id="KW-1185">Reference proteome</keyword>
<keyword evidence="1" id="KW-1133">Transmembrane helix</keyword>
<dbReference type="KEGG" id="noj:EJ995_10105"/>
<dbReference type="Proteomes" id="UP000279600">
    <property type="component" value="Chromosome"/>
</dbReference>
<dbReference type="OrthoDB" id="977790at2"/>
<evidence type="ECO:0000256" key="1">
    <source>
        <dbReference type="SAM" id="Phobius"/>
    </source>
</evidence>
<evidence type="ECO:0000313" key="3">
    <source>
        <dbReference type="Proteomes" id="UP000279600"/>
    </source>
</evidence>
<feature type="transmembrane region" description="Helical" evidence="1">
    <location>
        <begin position="97"/>
        <end position="118"/>
    </location>
</feature>
<protein>
    <submittedName>
        <fullName evidence="2">Uncharacterized protein</fullName>
    </submittedName>
</protein>
<organism evidence="2 3">
    <name type="scientific">Nonlabens ponticola</name>
    <dbReference type="NCBI Taxonomy" id="2496866"/>
    <lineage>
        <taxon>Bacteria</taxon>
        <taxon>Pseudomonadati</taxon>
        <taxon>Bacteroidota</taxon>
        <taxon>Flavobacteriia</taxon>
        <taxon>Flavobacteriales</taxon>
        <taxon>Flavobacteriaceae</taxon>
        <taxon>Nonlabens</taxon>
    </lineage>
</organism>
<feature type="transmembrane region" description="Helical" evidence="1">
    <location>
        <begin position="67"/>
        <end position="85"/>
    </location>
</feature>
<gene>
    <name evidence="2" type="ORF">EJ995_10105</name>
</gene>
<reference evidence="2 3" key="1">
    <citation type="submission" date="2018-12" db="EMBL/GenBank/DDBJ databases">
        <title>Complete genome of Nonlabens sp. MJ115.</title>
        <authorList>
            <person name="Choi H.S."/>
            <person name="Jung J."/>
        </authorList>
    </citation>
    <scope>NUCLEOTIDE SEQUENCE [LARGE SCALE GENOMIC DNA]</scope>
    <source>
        <strain evidence="2 3">MJ115</strain>
    </source>
</reference>
<keyword evidence="1" id="KW-0812">Transmembrane</keyword>
<dbReference type="AlphaFoldDB" id="A0A3S9MZJ3"/>
<dbReference type="EMBL" id="CP034549">
    <property type="protein sequence ID" value="AZQ44578.1"/>
    <property type="molecule type" value="Genomic_DNA"/>
</dbReference>
<keyword evidence="1" id="KW-0472">Membrane</keyword>
<proteinExistence type="predicted"/>
<sequence length="258" mass="30244">MNINFVTEARLTPAFTRTLGKLFILMLVGLYLDSKHLAQHFEYGQEIALLMLVLALARKMWRCNRRLRIQMVFAVIIGIGGEYLFSKGLGMYTYRLGNVPHYIPLGHAVVLASVLLFVKTKAVKIHRDVLEQVLQIFILAYSAIWLVFMRDVFGFVMSMAVLLILKRFPRERLFYLSMYLVVVWLEIVGTNYEAWYWPDTAFNTFEWLPSANPPTGISFFYFSLDLGSLWLYKMTNKKSWKRMKLQRSLREYRPPELA</sequence>
<feature type="transmembrane region" description="Helical" evidence="1">
    <location>
        <begin position="215"/>
        <end position="232"/>
    </location>
</feature>
<evidence type="ECO:0000313" key="2">
    <source>
        <dbReference type="EMBL" id="AZQ44578.1"/>
    </source>
</evidence>
<dbReference type="RefSeq" id="WP_126448152.1">
    <property type="nucleotide sequence ID" value="NZ_CP034549.1"/>
</dbReference>
<accession>A0A3S9MZJ3</accession>
<feature type="transmembrane region" description="Helical" evidence="1">
    <location>
        <begin position="172"/>
        <end position="195"/>
    </location>
</feature>